<gene>
    <name evidence="3" type="ORF">BTJ39_14535</name>
</gene>
<dbReference type="Gene3D" id="2.40.128.710">
    <property type="entry name" value="Surface-adhesin protein E"/>
    <property type="match status" value="1"/>
</dbReference>
<protein>
    <recommendedName>
        <fullName evidence="2">Surface-adhesin protein E-like domain-containing protein</fullName>
    </recommendedName>
</protein>
<dbReference type="RefSeq" id="WP_078003421.1">
    <property type="nucleotide sequence ID" value="NZ_MRUL01000010.1"/>
</dbReference>
<dbReference type="Proteomes" id="UP000190667">
    <property type="component" value="Unassembled WGS sequence"/>
</dbReference>
<dbReference type="EMBL" id="MRUL01000010">
    <property type="protein sequence ID" value="OON39154.1"/>
    <property type="molecule type" value="Genomic_DNA"/>
</dbReference>
<name>A0A1S8YJA8_9GAMM</name>
<proteinExistence type="predicted"/>
<evidence type="ECO:0000259" key="2">
    <source>
        <dbReference type="Pfam" id="PF16747"/>
    </source>
</evidence>
<evidence type="ECO:0000313" key="4">
    <source>
        <dbReference type="Proteomes" id="UP000190667"/>
    </source>
</evidence>
<feature type="domain" description="Surface-adhesin protein E-like" evidence="2">
    <location>
        <begin position="38"/>
        <end position="146"/>
    </location>
</feature>
<dbReference type="AlphaFoldDB" id="A0A1S8YJA8"/>
<sequence>MKKQLLICLSLALLAGCTAKSTPTDTPDPAPPKGVVKLLTDNDGSVWADLRTISAYNGNPNLRQFYMLSSYKPHVLEMKKLHISIRSSRVITVINCTTHERARFERVAFTQPFAQGEVIVITQEIGQWESYPQNSPLGLVGGMVCKIPADRLKPAPARETRKPLLG</sequence>
<organism evidence="3 4">
    <name type="scientific">Izhakiella australiensis</name>
    <dbReference type="NCBI Taxonomy" id="1926881"/>
    <lineage>
        <taxon>Bacteria</taxon>
        <taxon>Pseudomonadati</taxon>
        <taxon>Pseudomonadota</taxon>
        <taxon>Gammaproteobacteria</taxon>
        <taxon>Enterobacterales</taxon>
        <taxon>Erwiniaceae</taxon>
        <taxon>Izhakiella</taxon>
    </lineage>
</organism>
<keyword evidence="4" id="KW-1185">Reference proteome</keyword>
<keyword evidence="1" id="KW-0732">Signal</keyword>
<evidence type="ECO:0000313" key="3">
    <source>
        <dbReference type="EMBL" id="OON39154.1"/>
    </source>
</evidence>
<dbReference type="Pfam" id="PF16747">
    <property type="entry name" value="Adhesin_E"/>
    <property type="match status" value="1"/>
</dbReference>
<dbReference type="STRING" id="1926881.BTJ39_14535"/>
<comment type="caution">
    <text evidence="3">The sequence shown here is derived from an EMBL/GenBank/DDBJ whole genome shotgun (WGS) entry which is preliminary data.</text>
</comment>
<feature type="chain" id="PRO_5012865516" description="Surface-adhesin protein E-like domain-containing protein" evidence="1">
    <location>
        <begin position="22"/>
        <end position="166"/>
    </location>
</feature>
<dbReference type="OrthoDB" id="6966015at2"/>
<dbReference type="PROSITE" id="PS51257">
    <property type="entry name" value="PROKAR_LIPOPROTEIN"/>
    <property type="match status" value="1"/>
</dbReference>
<reference evidence="3 4" key="1">
    <citation type="submission" date="2016-12" db="EMBL/GenBank/DDBJ databases">
        <title>Izhakiella australiana sp. nov. of genus Izhakiella isolated from Australian desert.</title>
        <authorList>
            <person name="Ji M."/>
        </authorList>
    </citation>
    <scope>NUCLEOTIDE SEQUENCE [LARGE SCALE GENOMIC DNA]</scope>
    <source>
        <strain evidence="3 4">D4N98</strain>
    </source>
</reference>
<dbReference type="InterPro" id="IPR043088">
    <property type="entry name" value="Adhesin_E"/>
</dbReference>
<accession>A0A1S8YJA8</accession>
<evidence type="ECO:0000256" key="1">
    <source>
        <dbReference type="SAM" id="SignalP"/>
    </source>
</evidence>
<feature type="signal peptide" evidence="1">
    <location>
        <begin position="1"/>
        <end position="21"/>
    </location>
</feature>
<dbReference type="InterPro" id="IPR031939">
    <property type="entry name" value="Adhesin_E-like"/>
</dbReference>